<protein>
    <recommendedName>
        <fullName evidence="2">DUF1848 domain-containing protein</fullName>
    </recommendedName>
</protein>
<comment type="caution">
    <text evidence="1">The sequence shown here is derived from an EMBL/GenBank/DDBJ whole genome shotgun (WGS) entry which is preliminary data.</text>
</comment>
<name>A0A1V5SK38_9BACT</name>
<organism evidence="1">
    <name type="scientific">Candidatus Atribacter allofermentans</name>
    <dbReference type="NCBI Taxonomy" id="1852833"/>
    <lineage>
        <taxon>Bacteria</taxon>
        <taxon>Pseudomonadati</taxon>
        <taxon>Atribacterota</taxon>
        <taxon>Atribacteria</taxon>
        <taxon>Atribacterales</taxon>
        <taxon>Atribacteraceae</taxon>
        <taxon>Atribacter</taxon>
    </lineage>
</organism>
<dbReference type="InterPro" id="IPR014998">
    <property type="entry name" value="DUF1848"/>
</dbReference>
<dbReference type="AlphaFoldDB" id="A0A1V5SK38"/>
<dbReference type="Proteomes" id="UP000485569">
    <property type="component" value="Unassembled WGS sequence"/>
</dbReference>
<evidence type="ECO:0008006" key="2">
    <source>
        <dbReference type="Google" id="ProtNLM"/>
    </source>
</evidence>
<sequence length="302" mass="35453">MIISASRRTDIPAFYGEWFMRRLKDGFVVIPNPFNTHRFSIQSLSPNDVEAIVFWSKNPLPLITFLSAIDRLGFHNRYLFHFTLNPYYQTVFEPHLPPLSERIDTFSRLADTIGQTRIIWRYDPIIFCKGNLKLDLTFHQQAFFHLIKFLHPFTKKVVVSFLDFYKKNHWFFKTLKKQYNLEIIEPDLNVIDDLTKNITETANSFGIEVFGCCEKTEYSKVMKKNGIKPGRCIHFNDIESALPEVKIPKKIQKKDPGQRANCGCTISKDIGVYHTCWYRCGYCYATDFRRFKPNSSLSLPYL</sequence>
<evidence type="ECO:0000313" key="1">
    <source>
        <dbReference type="EMBL" id="OQA54694.1"/>
    </source>
</evidence>
<proteinExistence type="predicted"/>
<gene>
    <name evidence="1" type="ORF">BWY41_01947</name>
</gene>
<reference evidence="1" key="1">
    <citation type="submission" date="2017-02" db="EMBL/GenBank/DDBJ databases">
        <title>Delving into the versatile metabolic prowess of the omnipresent phylum Bacteroidetes.</title>
        <authorList>
            <person name="Nobu M.K."/>
            <person name="Mei R."/>
            <person name="Narihiro T."/>
            <person name="Kuroda K."/>
            <person name="Liu W.-T."/>
        </authorList>
    </citation>
    <scope>NUCLEOTIDE SEQUENCE</scope>
    <source>
        <strain evidence="1">ADurb.Bin276</strain>
    </source>
</reference>
<accession>A0A1V5SK38</accession>
<dbReference type="Pfam" id="PF08902">
    <property type="entry name" value="DUF1848"/>
    <property type="match status" value="1"/>
</dbReference>
<dbReference type="EMBL" id="MWBQ01000201">
    <property type="protein sequence ID" value="OQA54694.1"/>
    <property type="molecule type" value="Genomic_DNA"/>
</dbReference>